<name>A0A1I2PHK6_9LACO</name>
<evidence type="ECO:0000313" key="8">
    <source>
        <dbReference type="Proteomes" id="UP000182635"/>
    </source>
</evidence>
<accession>A0A1I2PHK6</accession>
<dbReference type="EMBL" id="FOPI01000003">
    <property type="protein sequence ID" value="SFG15534.1"/>
    <property type="molecule type" value="Genomic_DNA"/>
</dbReference>
<organism evidence="7 8">
    <name type="scientific">Ligilactobacillus ruminis DSM 20403 = NBRC 102161</name>
    <dbReference type="NCBI Taxonomy" id="1423798"/>
    <lineage>
        <taxon>Bacteria</taxon>
        <taxon>Bacillati</taxon>
        <taxon>Bacillota</taxon>
        <taxon>Bacilli</taxon>
        <taxon>Lactobacillales</taxon>
        <taxon>Lactobacillaceae</taxon>
        <taxon>Ligilactobacillus</taxon>
    </lineage>
</organism>
<dbReference type="AlphaFoldDB" id="A0A1I2PHK6"/>
<keyword evidence="4" id="KW-0694">RNA-binding</keyword>
<evidence type="ECO:0000256" key="3">
    <source>
        <dbReference type="ARBA" id="ARBA00016118"/>
    </source>
</evidence>
<dbReference type="RefSeq" id="WP_052750378.1">
    <property type="nucleotide sequence ID" value="NZ_AYYL01000001.1"/>
</dbReference>
<dbReference type="Proteomes" id="UP000182635">
    <property type="component" value="Unassembled WGS sequence"/>
</dbReference>
<comment type="similarity">
    <text evidence="2">Belongs to the CRISPR-associated Csm2 family.</text>
</comment>
<comment type="function">
    <text evidence="1">This subunit may be involved in monitoring complementarity of crRNA and target RNA.</text>
</comment>
<evidence type="ECO:0000256" key="5">
    <source>
        <dbReference type="ARBA" id="ARBA00023118"/>
    </source>
</evidence>
<evidence type="ECO:0000256" key="2">
    <source>
        <dbReference type="ARBA" id="ARBA00006896"/>
    </source>
</evidence>
<dbReference type="NCBIfam" id="TIGR01870">
    <property type="entry name" value="cas_TM1810_Csm2"/>
    <property type="match status" value="1"/>
</dbReference>
<gene>
    <name evidence="7" type="ORF">SAMN02910432_00134</name>
</gene>
<reference evidence="8" key="1">
    <citation type="submission" date="2016-10" db="EMBL/GenBank/DDBJ databases">
        <authorList>
            <person name="Varghese N."/>
            <person name="Submissions S."/>
        </authorList>
    </citation>
    <scope>NUCLEOTIDE SEQUENCE [LARGE SCALE GENOMIC DNA]</scope>
    <source>
        <strain evidence="8">DSM 20403</strain>
    </source>
</reference>
<dbReference type="GO" id="GO:0051607">
    <property type="term" value="P:defense response to virus"/>
    <property type="evidence" value="ECO:0007669"/>
    <property type="project" value="UniProtKB-KW"/>
</dbReference>
<evidence type="ECO:0000256" key="6">
    <source>
        <dbReference type="ARBA" id="ARBA00031723"/>
    </source>
</evidence>
<proteinExistence type="inferred from homology"/>
<dbReference type="InterPro" id="IPR010149">
    <property type="entry name" value="CRISPR-assoc_prot_Csm2_III-A"/>
</dbReference>
<dbReference type="GO" id="GO:0003723">
    <property type="term" value="F:RNA binding"/>
    <property type="evidence" value="ECO:0007669"/>
    <property type="project" value="UniProtKB-KW"/>
</dbReference>
<evidence type="ECO:0000256" key="1">
    <source>
        <dbReference type="ARBA" id="ARBA00003640"/>
    </source>
</evidence>
<evidence type="ECO:0000313" key="7">
    <source>
        <dbReference type="EMBL" id="SFG15534.1"/>
    </source>
</evidence>
<dbReference type="Pfam" id="PF03750">
    <property type="entry name" value="Csm2_III-A"/>
    <property type="match status" value="1"/>
</dbReference>
<protein>
    <recommendedName>
        <fullName evidence="3">CRISPR system Cms protein Csm2</fullName>
    </recommendedName>
    <alternativeName>
        <fullName evidence="6">CRISPR type III A-associated protein Csm2</fullName>
    </alternativeName>
</protein>
<evidence type="ECO:0000256" key="4">
    <source>
        <dbReference type="ARBA" id="ARBA00022884"/>
    </source>
</evidence>
<dbReference type="OrthoDB" id="1862673at2"/>
<sequence>MNEEIETSRVNFNKKGYVKSAENVIRFLKDENFHVVTNRKNGKGDYLTMSAIRNILSETSAIYDTVRSQGVETARIKLSYLKVKLVYQSGRNAAVKRFVKVSNLLGALDKVNEYYEKPEEKDWIILFCRYMEALVAYFKYYGGKD</sequence>
<keyword evidence="5" id="KW-0051">Antiviral defense</keyword>